<dbReference type="InterPro" id="IPR002656">
    <property type="entry name" value="Acyl_transf_3_dom"/>
</dbReference>
<dbReference type="Pfam" id="PF01757">
    <property type="entry name" value="Acyl_transf_3"/>
    <property type="match status" value="1"/>
</dbReference>
<sequence length="389" mass="44283">MIIAHHYLVHSGFKTIPPFSAKLFFFLFIQSFGKIGVLIFFTISAWYLCMEKRPTMRKSLKRAWLLEREVLFYSLTLMSLFLLLGRQYISKSVVVLSLFPTISSRVWWYVTAYIIFLVLCPSLTKGLRAIGKGTHSALCAVLLIGWGFIAGMLPNTILDSEVDGFINFLFIYVLVSFYRWYLDDWNSRTAWIMIIAGILTIALAIISIQTLGLALGSDSIRAHANYISQSCVKLPVLLIGFGMMILFERKYYTNKVINTIASTTFGIYLIHDYPAVREMLNGSSINLNAIYNNPQVILTFFIIIFTVFFSCMLMDLLRQCLFKITVDRHEGQVFERLYDSIAIRKWAQQLNSAIMKKSIPHESLISGKDLLEQADNPIPPTPNSNAHGA</sequence>
<dbReference type="AlphaFoldDB" id="A0AB34T691"/>
<feature type="transmembrane region" description="Helical" evidence="1">
    <location>
        <begin position="296"/>
        <end position="317"/>
    </location>
</feature>
<feature type="transmembrane region" description="Helical" evidence="1">
    <location>
        <begin position="70"/>
        <end position="86"/>
    </location>
</feature>
<dbReference type="GO" id="GO:0016747">
    <property type="term" value="F:acyltransferase activity, transferring groups other than amino-acyl groups"/>
    <property type="evidence" value="ECO:0007669"/>
    <property type="project" value="InterPro"/>
</dbReference>
<evidence type="ECO:0000313" key="3">
    <source>
        <dbReference type="EMBL" id="KOA48238.1"/>
    </source>
</evidence>
<gene>
    <name evidence="3" type="ORF">BAAM0483_08890</name>
</gene>
<feature type="transmembrane region" description="Helical" evidence="1">
    <location>
        <begin position="226"/>
        <end position="247"/>
    </location>
</feature>
<keyword evidence="1" id="KW-0812">Transmembrane</keyword>
<feature type="transmembrane region" description="Helical" evidence="1">
    <location>
        <begin position="189"/>
        <end position="214"/>
    </location>
</feature>
<dbReference type="EMBL" id="AWFK01000018">
    <property type="protein sequence ID" value="KOA48238.1"/>
    <property type="molecule type" value="Genomic_DNA"/>
</dbReference>
<feature type="transmembrane region" description="Helical" evidence="1">
    <location>
        <begin position="256"/>
        <end position="276"/>
    </location>
</feature>
<keyword evidence="1" id="KW-0472">Membrane</keyword>
<evidence type="ECO:0000259" key="2">
    <source>
        <dbReference type="Pfam" id="PF01757"/>
    </source>
</evidence>
<feature type="transmembrane region" description="Helical" evidence="1">
    <location>
        <begin position="136"/>
        <end position="158"/>
    </location>
</feature>
<organism evidence="3 4">
    <name type="scientific">Bifidobacterium animalis subsp. animalis MCC 0483</name>
    <dbReference type="NCBI Taxonomy" id="1365955"/>
    <lineage>
        <taxon>Bacteria</taxon>
        <taxon>Bacillati</taxon>
        <taxon>Actinomycetota</taxon>
        <taxon>Actinomycetes</taxon>
        <taxon>Bifidobacteriales</taxon>
        <taxon>Bifidobacteriaceae</taxon>
        <taxon>Bifidobacterium</taxon>
    </lineage>
</organism>
<evidence type="ECO:0000313" key="4">
    <source>
        <dbReference type="Proteomes" id="UP000037239"/>
    </source>
</evidence>
<accession>A0AB34T691</accession>
<reference evidence="3 4" key="1">
    <citation type="journal article" date="2015" name="Int J Genomics">
        <title>Comparative Genomics Revealed Genetic Diversity and Species/Strain-Level Differences in Carbohydrate Metabolism of Three Probiotic Bifidobacterial Species.</title>
        <authorList>
            <person name="Odamaki T."/>
            <person name="Horigome A."/>
            <person name="Sugahara H."/>
            <person name="Hashikura N."/>
            <person name="Minami J."/>
            <person name="Xiao J.Z."/>
            <person name="Abe F."/>
        </authorList>
    </citation>
    <scope>NUCLEOTIDE SEQUENCE [LARGE SCALE GENOMIC DNA]</scope>
    <source>
        <strain evidence="3 4">MCC 0483</strain>
    </source>
</reference>
<feature type="transmembrane region" description="Helical" evidence="1">
    <location>
        <begin position="23"/>
        <end position="49"/>
    </location>
</feature>
<keyword evidence="1" id="KW-1133">Transmembrane helix</keyword>
<feature type="transmembrane region" description="Helical" evidence="1">
    <location>
        <begin position="164"/>
        <end position="182"/>
    </location>
</feature>
<feature type="domain" description="Acyltransferase 3" evidence="2">
    <location>
        <begin position="1"/>
        <end position="313"/>
    </location>
</feature>
<proteinExistence type="predicted"/>
<comment type="caution">
    <text evidence="3">The sequence shown here is derived from an EMBL/GenBank/DDBJ whole genome shotgun (WGS) entry which is preliminary data.</text>
</comment>
<evidence type="ECO:0000256" key="1">
    <source>
        <dbReference type="SAM" id="Phobius"/>
    </source>
</evidence>
<feature type="transmembrane region" description="Helical" evidence="1">
    <location>
        <begin position="106"/>
        <end position="124"/>
    </location>
</feature>
<name>A0AB34T691_9BIFI</name>
<dbReference type="Proteomes" id="UP000037239">
    <property type="component" value="Unassembled WGS sequence"/>
</dbReference>
<protein>
    <recommendedName>
        <fullName evidence="2">Acyltransferase 3 domain-containing protein</fullName>
    </recommendedName>
</protein>